<dbReference type="PANTHER" id="PTHR23069:SF7">
    <property type="entry name" value="P-LOOP CONTAINING NUCLEOSIDE TRIPHOSPHATE HYDROLASES SUPERFAMILY PROTEIN"/>
    <property type="match status" value="1"/>
</dbReference>
<dbReference type="GO" id="GO:0005524">
    <property type="term" value="F:ATP binding"/>
    <property type="evidence" value="ECO:0007669"/>
    <property type="project" value="UniProtKB-KW"/>
</dbReference>
<dbReference type="AlphaFoldDB" id="A0ABD2YBF2"/>
<comment type="caution">
    <text evidence="5">The sequence shown here is derived from an EMBL/GenBank/DDBJ whole genome shotgun (WGS) entry which is preliminary data.</text>
</comment>
<dbReference type="PANTHER" id="PTHR23069">
    <property type="entry name" value="AAA DOMAIN-CONTAINING"/>
    <property type="match status" value="1"/>
</dbReference>
<dbReference type="InterPro" id="IPR045199">
    <property type="entry name" value="ATAD2-like"/>
</dbReference>
<reference evidence="5 6" key="1">
    <citation type="submission" date="2024-11" db="EMBL/GenBank/DDBJ databases">
        <title>A near-complete genome assembly of Cinchona calisaya.</title>
        <authorList>
            <person name="Lian D.C."/>
            <person name="Zhao X.W."/>
            <person name="Wei L."/>
        </authorList>
    </citation>
    <scope>NUCLEOTIDE SEQUENCE [LARGE SCALE GENOMIC DNA]</scope>
    <source>
        <tissue evidence="5">Nenye</tissue>
    </source>
</reference>
<dbReference type="Pfam" id="PF17862">
    <property type="entry name" value="AAA_lid_3"/>
    <property type="match status" value="1"/>
</dbReference>
<dbReference type="FunFam" id="1.10.8.60:FF:000084">
    <property type="entry name" value="p-loop containing nucleoside triphosphate hydrolase superfamily protein"/>
    <property type="match status" value="1"/>
</dbReference>
<name>A0ABD2YBF2_9GENT</name>
<dbReference type="Proteomes" id="UP001630127">
    <property type="component" value="Unassembled WGS sequence"/>
</dbReference>
<evidence type="ECO:0000259" key="4">
    <source>
        <dbReference type="Pfam" id="PF17862"/>
    </source>
</evidence>
<evidence type="ECO:0000256" key="3">
    <source>
        <dbReference type="ARBA" id="ARBA00022840"/>
    </source>
</evidence>
<dbReference type="EMBL" id="JBJUIK010000015">
    <property type="protein sequence ID" value="KAL3503177.1"/>
    <property type="molecule type" value="Genomic_DNA"/>
</dbReference>
<evidence type="ECO:0000256" key="2">
    <source>
        <dbReference type="ARBA" id="ARBA00022741"/>
    </source>
</evidence>
<dbReference type="Gene3D" id="1.10.8.60">
    <property type="match status" value="1"/>
</dbReference>
<evidence type="ECO:0000313" key="6">
    <source>
        <dbReference type="Proteomes" id="UP001630127"/>
    </source>
</evidence>
<keyword evidence="2" id="KW-0547">Nucleotide-binding</keyword>
<keyword evidence="6" id="KW-1185">Reference proteome</keyword>
<sequence length="336" mass="37442">MKFTSHYHRWRTEAILALHTHKWPKQISGSLLNWVARRTVGFAGADLQALCTQAAVIALRRNFPLHELLSGTGENACLGKRPTLPSFTVEERDWLDALSSAPPPCSRREAGIAANDVASSPLPAHLIPCLLQPLSRLLVSLYSDERVWLPPPLYKAATEIKRVIIAALDEKKVLVGNWWSHLHDFLEEADISSKIEDSLSRATILTYAIGSFDPLEDCADDTDLKFKPSGLQRVGARPNLIHTLSYQSGMKSGFRILISGEARSGQRHLASCLLHCFSGNFEIRKLDLASLSQEGHGDVVQWLTLILMRCSSLGSCMLFLPRIDLWAIETCSQFYE</sequence>
<protein>
    <recommendedName>
        <fullName evidence="4">AAA ATPase AAA+ lid domain-containing protein</fullName>
    </recommendedName>
</protein>
<evidence type="ECO:0000313" key="5">
    <source>
        <dbReference type="EMBL" id="KAL3503177.1"/>
    </source>
</evidence>
<comment type="similarity">
    <text evidence="1">Belongs to the AAA ATPase family.</text>
</comment>
<feature type="domain" description="AAA ATPase AAA+ lid" evidence="4">
    <location>
        <begin position="32"/>
        <end position="63"/>
    </location>
</feature>
<keyword evidence="3" id="KW-0067">ATP-binding</keyword>
<proteinExistence type="inferred from homology"/>
<dbReference type="InterPro" id="IPR041569">
    <property type="entry name" value="AAA_lid_3"/>
</dbReference>
<gene>
    <name evidence="5" type="ORF">ACH5RR_037626</name>
</gene>
<evidence type="ECO:0000256" key="1">
    <source>
        <dbReference type="ARBA" id="ARBA00006914"/>
    </source>
</evidence>
<accession>A0ABD2YBF2</accession>
<organism evidence="5 6">
    <name type="scientific">Cinchona calisaya</name>
    <dbReference type="NCBI Taxonomy" id="153742"/>
    <lineage>
        <taxon>Eukaryota</taxon>
        <taxon>Viridiplantae</taxon>
        <taxon>Streptophyta</taxon>
        <taxon>Embryophyta</taxon>
        <taxon>Tracheophyta</taxon>
        <taxon>Spermatophyta</taxon>
        <taxon>Magnoliopsida</taxon>
        <taxon>eudicotyledons</taxon>
        <taxon>Gunneridae</taxon>
        <taxon>Pentapetalae</taxon>
        <taxon>asterids</taxon>
        <taxon>lamiids</taxon>
        <taxon>Gentianales</taxon>
        <taxon>Rubiaceae</taxon>
        <taxon>Cinchonoideae</taxon>
        <taxon>Cinchoneae</taxon>
        <taxon>Cinchona</taxon>
    </lineage>
</organism>